<dbReference type="Gene3D" id="3.40.50.300">
    <property type="entry name" value="P-loop containing nucleotide triphosphate hydrolases"/>
    <property type="match status" value="1"/>
</dbReference>
<dbReference type="InterPro" id="IPR007111">
    <property type="entry name" value="NACHT_NTPase"/>
</dbReference>
<dbReference type="InterPro" id="IPR027417">
    <property type="entry name" value="P-loop_NTPase"/>
</dbReference>
<name>A0ABV8GNC3_9ACTN</name>
<keyword evidence="4" id="KW-1185">Reference proteome</keyword>
<keyword evidence="1" id="KW-0472">Membrane</keyword>
<reference evidence="4" key="1">
    <citation type="journal article" date="2019" name="Int. J. Syst. Evol. Microbiol.">
        <title>The Global Catalogue of Microorganisms (GCM) 10K type strain sequencing project: providing services to taxonomists for standard genome sequencing and annotation.</title>
        <authorList>
            <consortium name="The Broad Institute Genomics Platform"/>
            <consortium name="The Broad Institute Genome Sequencing Center for Infectious Disease"/>
            <person name="Wu L."/>
            <person name="Ma J."/>
        </authorList>
    </citation>
    <scope>NUCLEOTIDE SEQUENCE [LARGE SCALE GENOMIC DNA]</scope>
    <source>
        <strain evidence="4">TBRC 1276</strain>
    </source>
</reference>
<dbReference type="Proteomes" id="UP001595851">
    <property type="component" value="Unassembled WGS sequence"/>
</dbReference>
<evidence type="ECO:0000313" key="4">
    <source>
        <dbReference type="Proteomes" id="UP001595851"/>
    </source>
</evidence>
<protein>
    <submittedName>
        <fullName evidence="3">NACHT domain-containing protein</fullName>
    </submittedName>
</protein>
<dbReference type="EMBL" id="JBHSBI010000045">
    <property type="protein sequence ID" value="MFC4015455.1"/>
    <property type="molecule type" value="Genomic_DNA"/>
</dbReference>
<evidence type="ECO:0000256" key="1">
    <source>
        <dbReference type="SAM" id="Phobius"/>
    </source>
</evidence>
<dbReference type="Pfam" id="PF05729">
    <property type="entry name" value="NACHT"/>
    <property type="match status" value="1"/>
</dbReference>
<dbReference type="SUPFAM" id="SSF52540">
    <property type="entry name" value="P-loop containing nucleoside triphosphate hydrolases"/>
    <property type="match status" value="1"/>
</dbReference>
<feature type="transmembrane region" description="Helical" evidence="1">
    <location>
        <begin position="29"/>
        <end position="51"/>
    </location>
</feature>
<keyword evidence="1" id="KW-1133">Transmembrane helix</keyword>
<organism evidence="3 4">
    <name type="scientific">Nonomuraea purpurea</name>
    <dbReference type="NCBI Taxonomy" id="1849276"/>
    <lineage>
        <taxon>Bacteria</taxon>
        <taxon>Bacillati</taxon>
        <taxon>Actinomycetota</taxon>
        <taxon>Actinomycetes</taxon>
        <taxon>Streptosporangiales</taxon>
        <taxon>Streptosporangiaceae</taxon>
        <taxon>Nonomuraea</taxon>
    </lineage>
</organism>
<evidence type="ECO:0000313" key="3">
    <source>
        <dbReference type="EMBL" id="MFC4015455.1"/>
    </source>
</evidence>
<keyword evidence="1" id="KW-0812">Transmembrane</keyword>
<comment type="caution">
    <text evidence="3">The sequence shown here is derived from an EMBL/GenBank/DDBJ whole genome shotgun (WGS) entry which is preliminary data.</text>
</comment>
<proteinExistence type="predicted"/>
<evidence type="ECO:0000259" key="2">
    <source>
        <dbReference type="Pfam" id="PF05729"/>
    </source>
</evidence>
<feature type="domain" description="NACHT" evidence="2">
    <location>
        <begin position="113"/>
        <end position="271"/>
    </location>
</feature>
<gene>
    <name evidence="3" type="ORF">ACFOY2_50170</name>
</gene>
<accession>A0ABV8GNC3</accession>
<dbReference type="RefSeq" id="WP_379535270.1">
    <property type="nucleotide sequence ID" value="NZ_JBHSBI010000045.1"/>
</dbReference>
<sequence length="443" mass="47530">MKRRTVVAIAALVALAALGALIIGTVDPVPGAAQALIAVVALGVPLAILLLRPGAPVAARDAKAALRELVRAQWRLEARTRALDDPRPIPVEWHAHGRPVGDPVAWFRALRPRRLIITGGAGTGKTTLAVQLLLGLVETAAEGEPVPVMLSLADWLSSGHQDLTGWLADRVAAYYPGLRAPQFGDDAPGLLARGGHLLPVLDGLDELPAAARAEVVRRLNSGLGEEGQVIVTSRRTAYDEAVSRGRGLTGAAVIAPQALTPQVAADYLRSCLPGDGSHDWVEALRARASPGLAAVAETPLGLWLIRTVHAERAPDPSATEPELWQHLLDRVVPALMAGRRVRWTPEAATRWLGTLASHQDVSRWRVAARLATPAERRLLSPAAGLLRVLVLSRLAAAGRLPLRLLPFLEDMHRLGVLRAIGPLYQFRHERLRAHLRSSGQERP</sequence>